<gene>
    <name evidence="1" type="ORF">LEP1GSC178_3592</name>
</gene>
<keyword evidence="2" id="KW-1185">Reference proteome</keyword>
<evidence type="ECO:0000313" key="1">
    <source>
        <dbReference type="EMBL" id="EJZ43517.1"/>
    </source>
</evidence>
<keyword evidence="1" id="KW-0449">Lipoprotein</keyword>
<reference evidence="1 2" key="1">
    <citation type="submission" date="2012-08" db="EMBL/GenBank/DDBJ databases">
        <authorList>
            <person name="Harkins D.M."/>
            <person name="Durkin A.S."/>
            <person name="Selengut J.D."/>
            <person name="Sanka R."/>
            <person name="DePew J."/>
            <person name="Purushe J."/>
            <person name="Matthias M.A."/>
            <person name="Vinetz J.M."/>
            <person name="Sutton G.G."/>
            <person name="Nelson W.C."/>
            <person name="Fouts D.E."/>
        </authorList>
    </citation>
    <scope>NUCLEOTIDE SEQUENCE [LARGE SCALE GENOMIC DNA]</scope>
    <source>
        <strain evidence="1 2">MMD4847</strain>
    </source>
</reference>
<protein>
    <submittedName>
        <fullName evidence="1">Lipoprotein</fullName>
    </submittedName>
</protein>
<accession>A0ABN0HCY1</accession>
<dbReference type="Proteomes" id="UP000018720">
    <property type="component" value="Unassembled WGS sequence"/>
</dbReference>
<proteinExistence type="predicted"/>
<dbReference type="PROSITE" id="PS51257">
    <property type="entry name" value="PROKAR_LIPOPROTEIN"/>
    <property type="match status" value="1"/>
</dbReference>
<name>A0ABN0HCY1_9LEPT</name>
<dbReference type="EMBL" id="AHOM02000004">
    <property type="protein sequence ID" value="EJZ43517.1"/>
    <property type="molecule type" value="Genomic_DNA"/>
</dbReference>
<organism evidence="1 2">
    <name type="scientific">Leptospira licerasiae str. MMD4847</name>
    <dbReference type="NCBI Taxonomy" id="1049971"/>
    <lineage>
        <taxon>Bacteria</taxon>
        <taxon>Pseudomonadati</taxon>
        <taxon>Spirochaetota</taxon>
        <taxon>Spirochaetia</taxon>
        <taxon>Leptospirales</taxon>
        <taxon>Leptospiraceae</taxon>
        <taxon>Leptospira</taxon>
    </lineage>
</organism>
<sequence length="635" mass="68701">MTRLIAILAVTSLVTIGCGRSSENKDGLSIFNLLGVKNSDSDEKLDTLSNDEIIERAMNSRLGKNGFYGKIIASQTFPNGVTEIPINDLLPEILPGNTGIPNISKQTLLANGIVALKSISLRPGASINSNLFALTQCKGFFSKDSCKGFRAELAFQSFASQEQNYISKADTISLNSNSKILGKAFANEYKIGHSAQITEKNTPVGDLPILPKFLIGTPSENSIVAKSDKALNPGQYKDLIIFPGAKVTLSEGYYQLRSVYINPRGSLFCSGTCVLTVKNDLYVLPKGLVTPLSGDPKDLLIYAESKDHKFWAFSFSSVNFGSNTSITANVYSPYGSVNVDNSVIVKGTIIGKDVSFGTKSKIFDSLLGDAPTAISYDTLLVPVSKVSLLVNDGSEIPIFSSQATLTFDKDYSQNIAELLGYPAIINSSLNISGIRFYVNGAVTAKEGNKSYEVKLITPNNENKFDALGSFSVTSGKVTEIKVLPGPNYSMIRAFDTEYVLSPMFSLDKFRFFDSTNESLVERYAGEFTQSLIQESDTIADVSVQSLSSSLETIASHELITTNVTLRTNQIYLDESGVLTEGDTIVVKTLGGEVDGIKLFPSHVASFTSGERVLVFIRTIDGVKYVTFGQIGKISF</sequence>
<comment type="caution">
    <text evidence="1">The sequence shown here is derived from an EMBL/GenBank/DDBJ whole genome shotgun (WGS) entry which is preliminary data.</text>
</comment>
<evidence type="ECO:0000313" key="2">
    <source>
        <dbReference type="Proteomes" id="UP000018720"/>
    </source>
</evidence>